<sequence length="18" mass="2164">MRVRGRYLCLWPLCPDGQ</sequence>
<evidence type="ECO:0000313" key="1">
    <source>
        <dbReference type="EMBL" id="JAH50448.1"/>
    </source>
</evidence>
<proteinExistence type="predicted"/>
<reference evidence="1" key="1">
    <citation type="submission" date="2014-11" db="EMBL/GenBank/DDBJ databases">
        <authorList>
            <person name="Amaro Gonzalez C."/>
        </authorList>
    </citation>
    <scope>NUCLEOTIDE SEQUENCE</scope>
</reference>
<protein>
    <submittedName>
        <fullName evidence="1">Uncharacterized protein</fullName>
    </submittedName>
</protein>
<name>A0A0E9TCK2_ANGAN</name>
<dbReference type="AlphaFoldDB" id="A0A0E9TCK2"/>
<organism evidence="1">
    <name type="scientific">Anguilla anguilla</name>
    <name type="common">European freshwater eel</name>
    <name type="synonym">Muraena anguilla</name>
    <dbReference type="NCBI Taxonomy" id="7936"/>
    <lineage>
        <taxon>Eukaryota</taxon>
        <taxon>Metazoa</taxon>
        <taxon>Chordata</taxon>
        <taxon>Craniata</taxon>
        <taxon>Vertebrata</taxon>
        <taxon>Euteleostomi</taxon>
        <taxon>Actinopterygii</taxon>
        <taxon>Neopterygii</taxon>
        <taxon>Teleostei</taxon>
        <taxon>Anguilliformes</taxon>
        <taxon>Anguillidae</taxon>
        <taxon>Anguilla</taxon>
    </lineage>
</organism>
<dbReference type="EMBL" id="GBXM01058129">
    <property type="protein sequence ID" value="JAH50448.1"/>
    <property type="molecule type" value="Transcribed_RNA"/>
</dbReference>
<reference evidence="1" key="2">
    <citation type="journal article" date="2015" name="Fish Shellfish Immunol.">
        <title>Early steps in the European eel (Anguilla anguilla)-Vibrio vulnificus interaction in the gills: Role of the RtxA13 toxin.</title>
        <authorList>
            <person name="Callol A."/>
            <person name="Pajuelo D."/>
            <person name="Ebbesson L."/>
            <person name="Teles M."/>
            <person name="MacKenzie S."/>
            <person name="Amaro C."/>
        </authorList>
    </citation>
    <scope>NUCLEOTIDE SEQUENCE</scope>
</reference>
<accession>A0A0E9TCK2</accession>